<dbReference type="EMBL" id="FR824132">
    <property type="protein sequence ID" value="CCA20160.1"/>
    <property type="molecule type" value="Genomic_DNA"/>
</dbReference>
<reference evidence="1" key="1">
    <citation type="journal article" date="2011" name="PLoS Biol.">
        <title>Gene gain and loss during evolution of obligate parasitism in the white rust pathogen of Arabidopsis thaliana.</title>
        <authorList>
            <person name="Kemen E."/>
            <person name="Gardiner A."/>
            <person name="Schultz-Larsen T."/>
            <person name="Kemen A.C."/>
            <person name="Balmuth A.L."/>
            <person name="Robert-Seilaniantz A."/>
            <person name="Bailey K."/>
            <person name="Holub E."/>
            <person name="Studholme D.J."/>
            <person name="Maclean D."/>
            <person name="Jones J.D."/>
        </authorList>
    </citation>
    <scope>NUCLEOTIDE SEQUENCE</scope>
</reference>
<dbReference type="HOGENOM" id="CLU_2390572_0_0_1"/>
<reference evidence="1" key="2">
    <citation type="submission" date="2011-02" db="EMBL/GenBank/DDBJ databases">
        <authorList>
            <person name="MacLean D."/>
        </authorList>
    </citation>
    <scope>NUCLEOTIDE SEQUENCE</scope>
</reference>
<sequence length="94" mass="10696">MNITRIAGHREFTLTTQFSQTGKMTSSEPTHQMKYNPSEYTDWIYSYASSPTNFNNELDRDWSKMRGDVASDDNQGCKATEDTVIALNATKCMI</sequence>
<organism evidence="1">
    <name type="scientific">Albugo laibachii Nc14</name>
    <dbReference type="NCBI Taxonomy" id="890382"/>
    <lineage>
        <taxon>Eukaryota</taxon>
        <taxon>Sar</taxon>
        <taxon>Stramenopiles</taxon>
        <taxon>Oomycota</taxon>
        <taxon>Peronosporomycetes</taxon>
        <taxon>Albuginales</taxon>
        <taxon>Albuginaceae</taxon>
        <taxon>Albugo</taxon>
    </lineage>
</organism>
<name>F0WG26_9STRA</name>
<gene>
    <name evidence="1" type="primary">AlNc14C87G5558</name>
    <name evidence="1" type="ORF">ALNC14_063030</name>
</gene>
<proteinExistence type="predicted"/>
<dbReference type="AlphaFoldDB" id="F0WG26"/>
<accession>F0WG26</accession>
<protein>
    <submittedName>
        <fullName evidence="1">AlNc14C87G5558 protein</fullName>
    </submittedName>
</protein>
<evidence type="ECO:0000313" key="1">
    <source>
        <dbReference type="EMBL" id="CCA20160.1"/>
    </source>
</evidence>